<keyword evidence="2" id="KW-1185">Reference proteome</keyword>
<proteinExistence type="predicted"/>
<accession>A0A9E7GD18</accession>
<dbReference type="Proteomes" id="UP001055439">
    <property type="component" value="Chromosome 6"/>
</dbReference>
<reference evidence="1" key="1">
    <citation type="submission" date="2022-05" db="EMBL/GenBank/DDBJ databases">
        <title>The Musa troglodytarum L. genome provides insights into the mechanism of non-climacteric behaviour and enrichment of carotenoids.</title>
        <authorList>
            <person name="Wang J."/>
        </authorList>
    </citation>
    <scope>NUCLEOTIDE SEQUENCE</scope>
    <source>
        <tissue evidence="1">Leaf</tissue>
    </source>
</reference>
<evidence type="ECO:0000313" key="2">
    <source>
        <dbReference type="Proteomes" id="UP001055439"/>
    </source>
</evidence>
<dbReference type="EMBL" id="CP097508">
    <property type="protein sequence ID" value="URE12430.1"/>
    <property type="molecule type" value="Genomic_DNA"/>
</dbReference>
<sequence>MEELMVDYLGNWVTSKTLHGYTVTFINVYGIESWNILGNDR</sequence>
<evidence type="ECO:0000313" key="1">
    <source>
        <dbReference type="EMBL" id="URE12430.1"/>
    </source>
</evidence>
<dbReference type="AlphaFoldDB" id="A0A9E7GD18"/>
<protein>
    <submittedName>
        <fullName evidence="1">Uncharacterized protein</fullName>
    </submittedName>
</protein>
<name>A0A9E7GD18_9LILI</name>
<gene>
    <name evidence="1" type="ORF">MUK42_37745</name>
</gene>
<organism evidence="1 2">
    <name type="scientific">Musa troglodytarum</name>
    <name type="common">fe'i banana</name>
    <dbReference type="NCBI Taxonomy" id="320322"/>
    <lineage>
        <taxon>Eukaryota</taxon>
        <taxon>Viridiplantae</taxon>
        <taxon>Streptophyta</taxon>
        <taxon>Embryophyta</taxon>
        <taxon>Tracheophyta</taxon>
        <taxon>Spermatophyta</taxon>
        <taxon>Magnoliopsida</taxon>
        <taxon>Liliopsida</taxon>
        <taxon>Zingiberales</taxon>
        <taxon>Musaceae</taxon>
        <taxon>Musa</taxon>
    </lineage>
</organism>